<protein>
    <submittedName>
        <fullName evidence="1">Uncharacterized protein</fullName>
    </submittedName>
</protein>
<dbReference type="HOGENOM" id="CLU_2420103_0_0_2"/>
<dbReference type="AlphaFoldDB" id="A0A0E3HA87"/>
<gene>
    <name evidence="1" type="ORF">MSTHC_1106</name>
</gene>
<accession>A0A0E3HA87</accession>
<name>A0A0E3HA87_METTE</name>
<evidence type="ECO:0000313" key="2">
    <source>
        <dbReference type="Proteomes" id="UP000056925"/>
    </source>
</evidence>
<dbReference type="PATRIC" id="fig|1434121.4.peg.1378"/>
<evidence type="ECO:0000313" key="1">
    <source>
        <dbReference type="EMBL" id="AKB15424.1"/>
    </source>
</evidence>
<dbReference type="RefSeq" id="WP_048167907.1">
    <property type="nucleotide sequence ID" value="NZ_CP009502.1"/>
</dbReference>
<dbReference type="EMBL" id="CP009502">
    <property type="protein sequence ID" value="AKB15424.1"/>
    <property type="molecule type" value="Genomic_DNA"/>
</dbReference>
<organism evidence="1 2">
    <name type="scientific">Methanosarcina thermophila CHTI-55</name>
    <dbReference type="NCBI Taxonomy" id="1434121"/>
    <lineage>
        <taxon>Archaea</taxon>
        <taxon>Methanobacteriati</taxon>
        <taxon>Methanobacteriota</taxon>
        <taxon>Stenosarchaea group</taxon>
        <taxon>Methanomicrobia</taxon>
        <taxon>Methanosarcinales</taxon>
        <taxon>Methanosarcinaceae</taxon>
        <taxon>Methanosarcina</taxon>
    </lineage>
</organism>
<reference evidence="1 2" key="1">
    <citation type="submission" date="2014-07" db="EMBL/GenBank/DDBJ databases">
        <title>Methanogenic archaea and the global carbon cycle.</title>
        <authorList>
            <person name="Henriksen J.R."/>
            <person name="Luke J."/>
            <person name="Reinhart S."/>
            <person name="Benedict M.N."/>
            <person name="Youngblut N.D."/>
            <person name="Metcalf M.E."/>
            <person name="Whitaker R.J."/>
            <person name="Metcalf W.W."/>
        </authorList>
    </citation>
    <scope>NUCLEOTIDE SEQUENCE [LARGE SCALE GENOMIC DNA]</scope>
    <source>
        <strain evidence="1 2">CHTI-55</strain>
    </source>
</reference>
<sequence length="91" mass="9942">MVLKNGDSVPNIPGFNNQVSIKDIVTDYIENGDIKLKENEVIYLFELGTEVSAEDPDDPAADFQDLVILVSINGVDTSQSEDESQDAVSPR</sequence>
<dbReference type="KEGG" id="mthe:MSTHC_1106"/>
<dbReference type="GeneID" id="41602430"/>
<proteinExistence type="predicted"/>
<dbReference type="Proteomes" id="UP000056925">
    <property type="component" value="Chromosome"/>
</dbReference>